<dbReference type="EMBL" id="GGEC01078708">
    <property type="protein sequence ID" value="MBX59192.1"/>
    <property type="molecule type" value="Transcribed_RNA"/>
</dbReference>
<accession>A0A2P2PWS5</accession>
<name>A0A2P2PWS5_RHIMU</name>
<organism evidence="1">
    <name type="scientific">Rhizophora mucronata</name>
    <name type="common">Asiatic mangrove</name>
    <dbReference type="NCBI Taxonomy" id="61149"/>
    <lineage>
        <taxon>Eukaryota</taxon>
        <taxon>Viridiplantae</taxon>
        <taxon>Streptophyta</taxon>
        <taxon>Embryophyta</taxon>
        <taxon>Tracheophyta</taxon>
        <taxon>Spermatophyta</taxon>
        <taxon>Magnoliopsida</taxon>
        <taxon>eudicotyledons</taxon>
        <taxon>Gunneridae</taxon>
        <taxon>Pentapetalae</taxon>
        <taxon>rosids</taxon>
        <taxon>fabids</taxon>
        <taxon>Malpighiales</taxon>
        <taxon>Rhizophoraceae</taxon>
        <taxon>Rhizophora</taxon>
    </lineage>
</organism>
<proteinExistence type="predicted"/>
<sequence length="35" mass="3752">MVTLVSMVISGCYSYPPMLLSVCNMASLSKLEALV</sequence>
<reference evidence="1" key="1">
    <citation type="submission" date="2018-02" db="EMBL/GenBank/DDBJ databases">
        <title>Rhizophora mucronata_Transcriptome.</title>
        <authorList>
            <person name="Meera S.P."/>
            <person name="Sreeshan A."/>
            <person name="Augustine A."/>
        </authorList>
    </citation>
    <scope>NUCLEOTIDE SEQUENCE</scope>
    <source>
        <tissue evidence="1">Leaf</tissue>
    </source>
</reference>
<dbReference type="AlphaFoldDB" id="A0A2P2PWS5"/>
<evidence type="ECO:0000313" key="1">
    <source>
        <dbReference type="EMBL" id="MBX59192.1"/>
    </source>
</evidence>
<protein>
    <submittedName>
        <fullName evidence="1">Uncharacterized protein</fullName>
    </submittedName>
</protein>